<evidence type="ECO:0000256" key="1">
    <source>
        <dbReference type="SAM" id="MobiDB-lite"/>
    </source>
</evidence>
<reference evidence="2" key="1">
    <citation type="submission" date="2021-01" db="EMBL/GenBank/DDBJ databases">
        <title>Adiantum capillus-veneris genome.</title>
        <authorList>
            <person name="Fang Y."/>
            <person name="Liao Q."/>
        </authorList>
    </citation>
    <scope>NUCLEOTIDE SEQUENCE</scope>
    <source>
        <strain evidence="2">H3</strain>
        <tissue evidence="2">Leaf</tissue>
    </source>
</reference>
<feature type="region of interest" description="Disordered" evidence="1">
    <location>
        <begin position="105"/>
        <end position="125"/>
    </location>
</feature>
<accession>A0A9D4ULQ2</accession>
<feature type="compositionally biased region" description="Basic and acidic residues" evidence="1">
    <location>
        <begin position="109"/>
        <end position="125"/>
    </location>
</feature>
<evidence type="ECO:0000313" key="3">
    <source>
        <dbReference type="Proteomes" id="UP000886520"/>
    </source>
</evidence>
<dbReference type="EMBL" id="JABFUD020000015">
    <property type="protein sequence ID" value="KAI5069751.1"/>
    <property type="molecule type" value="Genomic_DNA"/>
</dbReference>
<dbReference type="Proteomes" id="UP000886520">
    <property type="component" value="Chromosome 15"/>
</dbReference>
<evidence type="ECO:0000313" key="2">
    <source>
        <dbReference type="EMBL" id="KAI5069751.1"/>
    </source>
</evidence>
<sequence>STEIFILANFTCSRLPSAFIFACSKLSYGVTSPDTLSLRPARCRVRGTSRLSSSFDAAAQCYRLLSATWLRSDFAVDSSRRRAKLDLREYARAIAAASLELLPPARPAAKNETRPTSKSKESFCP</sequence>
<dbReference type="AlphaFoldDB" id="A0A9D4ULQ2"/>
<keyword evidence="3" id="KW-1185">Reference proteome</keyword>
<organism evidence="2 3">
    <name type="scientific">Adiantum capillus-veneris</name>
    <name type="common">Maidenhair fern</name>
    <dbReference type="NCBI Taxonomy" id="13818"/>
    <lineage>
        <taxon>Eukaryota</taxon>
        <taxon>Viridiplantae</taxon>
        <taxon>Streptophyta</taxon>
        <taxon>Embryophyta</taxon>
        <taxon>Tracheophyta</taxon>
        <taxon>Polypodiopsida</taxon>
        <taxon>Polypodiidae</taxon>
        <taxon>Polypodiales</taxon>
        <taxon>Pteridineae</taxon>
        <taxon>Pteridaceae</taxon>
        <taxon>Vittarioideae</taxon>
        <taxon>Adiantum</taxon>
    </lineage>
</organism>
<comment type="caution">
    <text evidence="2">The sequence shown here is derived from an EMBL/GenBank/DDBJ whole genome shotgun (WGS) entry which is preliminary data.</text>
</comment>
<proteinExistence type="predicted"/>
<protein>
    <submittedName>
        <fullName evidence="2">Uncharacterized protein</fullName>
    </submittedName>
</protein>
<gene>
    <name evidence="2" type="ORF">GOP47_0016052</name>
</gene>
<feature type="non-terminal residue" evidence="2">
    <location>
        <position position="125"/>
    </location>
</feature>
<name>A0A9D4ULQ2_ADICA</name>